<organism evidence="1 2">
    <name type="scientific">Cetraspora pellucida</name>
    <dbReference type="NCBI Taxonomy" id="1433469"/>
    <lineage>
        <taxon>Eukaryota</taxon>
        <taxon>Fungi</taxon>
        <taxon>Fungi incertae sedis</taxon>
        <taxon>Mucoromycota</taxon>
        <taxon>Glomeromycotina</taxon>
        <taxon>Glomeromycetes</taxon>
        <taxon>Diversisporales</taxon>
        <taxon>Gigasporaceae</taxon>
        <taxon>Cetraspora</taxon>
    </lineage>
</organism>
<accession>A0ACA9KFH9</accession>
<evidence type="ECO:0000313" key="1">
    <source>
        <dbReference type="EMBL" id="CAG8470232.1"/>
    </source>
</evidence>
<comment type="caution">
    <text evidence="1">The sequence shown here is derived from an EMBL/GenBank/DDBJ whole genome shotgun (WGS) entry which is preliminary data.</text>
</comment>
<sequence length="112" mass="13152">MNNKISKQKTFIFKYDPHFSPKQMFSEFKEAIQGKNIKEHQPANIHALAQLLHRDYTNVWRDCQVLANCGIIELKEKGKETKPIALYEQIVLDFPINKKVLARRSENLEVRV</sequence>
<dbReference type="Proteomes" id="UP000789366">
    <property type="component" value="Unassembled WGS sequence"/>
</dbReference>
<protein>
    <submittedName>
        <fullName evidence="1">2847_t:CDS:1</fullName>
    </submittedName>
</protein>
<name>A0ACA9KFH9_9GLOM</name>
<proteinExistence type="predicted"/>
<reference evidence="1" key="1">
    <citation type="submission" date="2021-06" db="EMBL/GenBank/DDBJ databases">
        <authorList>
            <person name="Kallberg Y."/>
            <person name="Tangrot J."/>
            <person name="Rosling A."/>
        </authorList>
    </citation>
    <scope>NUCLEOTIDE SEQUENCE</scope>
    <source>
        <strain evidence="1">28 12/20/2015</strain>
    </source>
</reference>
<dbReference type="EMBL" id="CAJVPW010000936">
    <property type="protein sequence ID" value="CAG8470232.1"/>
    <property type="molecule type" value="Genomic_DNA"/>
</dbReference>
<gene>
    <name evidence="1" type="ORF">SPELUC_LOCUS1659</name>
</gene>
<evidence type="ECO:0000313" key="2">
    <source>
        <dbReference type="Proteomes" id="UP000789366"/>
    </source>
</evidence>
<keyword evidence="2" id="KW-1185">Reference proteome</keyword>